<protein>
    <submittedName>
        <fullName evidence="1">EDS1-like protein</fullName>
    </submittedName>
</protein>
<evidence type="ECO:0000313" key="1">
    <source>
        <dbReference type="EMBL" id="AAT66045.1"/>
    </source>
</evidence>
<dbReference type="PANTHER" id="PTHR47090">
    <property type="entry name" value="PROTEIN EDS1-RELATED"/>
    <property type="match status" value="1"/>
</dbReference>
<dbReference type="EMBL" id="AY645209">
    <property type="protein sequence ID" value="AAT66045.1"/>
    <property type="molecule type" value="mRNA"/>
</dbReference>
<feature type="non-terminal residue" evidence="1">
    <location>
        <position position="84"/>
    </location>
</feature>
<sequence>VPRIMLAPKTSVEKHLPTIFKFFKQKVNSLSTKKPNKLTGIFSKPRTEPAIDHDQLVDDKDRKDVECFFENVLTNASTVASYAA</sequence>
<dbReference type="PANTHER" id="PTHR47090:SF4">
    <property type="entry name" value="FUNGAL LIPASE-LIKE DOMAIN, ALPHA_BETA HYDROLASE"/>
    <property type="match status" value="1"/>
</dbReference>
<accession>Q6DU56</accession>
<dbReference type="InterPro" id="IPR044214">
    <property type="entry name" value="EDS1-like"/>
</dbReference>
<dbReference type="AlphaFoldDB" id="Q6DU56"/>
<reference evidence="1" key="1">
    <citation type="submission" date="2004-06" db="EMBL/GenBank/DDBJ databases">
        <title>Induction of a sunflower CC-NBS-LRR RGA during incompatible interaction with Plasmopara halstedii.</title>
        <authorList>
            <person name="Radwan O."/>
            <person name="Mouzeyar S."/>
            <person name="Nicolas P."/>
            <person name="Bouzidi M.F."/>
        </authorList>
    </citation>
    <scope>NUCLEOTIDE SEQUENCE</scope>
</reference>
<organism evidence="1">
    <name type="scientific">Helianthus annuus</name>
    <name type="common">Common sunflower</name>
    <dbReference type="NCBI Taxonomy" id="4232"/>
    <lineage>
        <taxon>Eukaryota</taxon>
        <taxon>Viridiplantae</taxon>
        <taxon>Streptophyta</taxon>
        <taxon>Embryophyta</taxon>
        <taxon>Tracheophyta</taxon>
        <taxon>Spermatophyta</taxon>
        <taxon>Magnoliopsida</taxon>
        <taxon>eudicotyledons</taxon>
        <taxon>Gunneridae</taxon>
        <taxon>Pentapetalae</taxon>
        <taxon>asterids</taxon>
        <taxon>campanulids</taxon>
        <taxon>Asterales</taxon>
        <taxon>Asteraceae</taxon>
        <taxon>Asteroideae</taxon>
        <taxon>Heliantheae alliance</taxon>
        <taxon>Heliantheae</taxon>
        <taxon>Helianthus</taxon>
    </lineage>
</organism>
<dbReference type="GO" id="GO:0006952">
    <property type="term" value="P:defense response"/>
    <property type="evidence" value="ECO:0007669"/>
    <property type="project" value="InterPro"/>
</dbReference>
<feature type="non-terminal residue" evidence="1">
    <location>
        <position position="1"/>
    </location>
</feature>
<proteinExistence type="evidence at transcript level"/>
<name>Q6DU56_HELAN</name>